<evidence type="ECO:0000259" key="10">
    <source>
        <dbReference type="Pfam" id="PF24798"/>
    </source>
</evidence>
<evidence type="ECO:0000313" key="12">
    <source>
        <dbReference type="Proteomes" id="UP001162483"/>
    </source>
</evidence>
<feature type="domain" description="HYDIN/VesB/CFA65-like Ig-like" evidence="7">
    <location>
        <begin position="717"/>
        <end position="796"/>
    </location>
</feature>
<keyword evidence="3" id="KW-0963">Cytoplasm</keyword>
<name>A0ABN9H158_9NEOB</name>
<feature type="compositionally biased region" description="Basic and acidic residues" evidence="6">
    <location>
        <begin position="596"/>
        <end position="608"/>
    </location>
</feature>
<dbReference type="EMBL" id="CATNWA010019599">
    <property type="protein sequence ID" value="CAI9614070.1"/>
    <property type="molecule type" value="Genomic_DNA"/>
</dbReference>
<feature type="region of interest" description="Disordered" evidence="6">
    <location>
        <begin position="109"/>
        <end position="154"/>
    </location>
</feature>
<dbReference type="PANTHER" id="PTHR22538">
    <property type="entry name" value="CILIA- AND FLAGELLA-ASSOCIATED PROTEIN 74"/>
    <property type="match status" value="1"/>
</dbReference>
<organism evidence="11 12">
    <name type="scientific">Staurois parvus</name>
    <dbReference type="NCBI Taxonomy" id="386267"/>
    <lineage>
        <taxon>Eukaryota</taxon>
        <taxon>Metazoa</taxon>
        <taxon>Chordata</taxon>
        <taxon>Craniata</taxon>
        <taxon>Vertebrata</taxon>
        <taxon>Euteleostomi</taxon>
        <taxon>Amphibia</taxon>
        <taxon>Batrachia</taxon>
        <taxon>Anura</taxon>
        <taxon>Neobatrachia</taxon>
        <taxon>Ranoidea</taxon>
        <taxon>Ranidae</taxon>
        <taxon>Staurois</taxon>
    </lineage>
</organism>
<feature type="compositionally biased region" description="Polar residues" evidence="6">
    <location>
        <begin position="135"/>
        <end position="145"/>
    </location>
</feature>
<gene>
    <name evidence="11" type="ORF">SPARVUS_LOCUS14999831</name>
</gene>
<dbReference type="InterPro" id="IPR056310">
    <property type="entry name" value="Ig-CFAP74_4th"/>
</dbReference>
<dbReference type="InterPro" id="IPR053879">
    <property type="entry name" value="HYDIN_VesB_CFA65-like_Ig"/>
</dbReference>
<keyword evidence="12" id="KW-1185">Reference proteome</keyword>
<protein>
    <recommendedName>
        <fullName evidence="13">Cilia- and flagella-associated protein 74</fullName>
    </recommendedName>
</protein>
<feature type="region of interest" description="Disordered" evidence="6">
    <location>
        <begin position="585"/>
        <end position="641"/>
    </location>
</feature>
<evidence type="ECO:0000259" key="9">
    <source>
        <dbReference type="Pfam" id="PF24778"/>
    </source>
</evidence>
<keyword evidence="4" id="KW-0969">Cilium</keyword>
<evidence type="ECO:0000259" key="7">
    <source>
        <dbReference type="Pfam" id="PF22544"/>
    </source>
</evidence>
<proteinExistence type="predicted"/>
<sequence length="1090" mass="120565">MSAGMSCDMMVTFKPMIDEDLEGEVKFLAQTGPFTVPLKCTTKKCELALDKEFIDFGRHVIGETVTLMVTLTNRGALGTNFHVRPLTQANNIEKTPVKVFSKQMITPVSPDQISRDTNTSVSIDSTNQEHLEASDYNQTEPTRVETTLPDEEPRSAKLQKEIGTEYVNEEPPVAVENTHSGDEHLYGDIQEETADIKLGEGMNGEIAPFTSVRIPIIFTPTFPGKASALFEITFENKNCKAIPITATGVAIDVPVYVPNSNVDLKICSFDRLYQDSVVVKNRATIALRLKFEVCKELRNHMELLPKTGFIQAQSSFSVQLKFIPRHSLFEDAAEFFDKETGVLEVPVTITVVEQTRPVIFTVHAIVTTSDLEINPTEVDFGHCTIFESVQTSIRLTNKSILPQEFGFVGIPEYVDIQPNDGFGTLLPLETITLDIKFRAPKADEYSFDLTCKSAINRQFKVSCKAIGVHPPLELSHSLAQFPGTALNDVSIATLYVVNSHISCNEFTHPVPRIGKGEIAPVGPTSFQFMVPDDSAITISPSVGSVLPGKRCLIQVSFKPTLHDKEIREEAMRMLHQAVETRALLTKEAPTAVENEDQSKREKRNVSSKKDKRKQLISPKQVQKSLKPEDTPTPELPKIEDIKEDSDEYTAARLSIYRRFMGKFDKYVIPCCIACCDIGKRKENESLNFSPYNTLYLELHCPTIAPPLIVTSENGRHLINFGAAAIGQKLVKTVSLQNISAESVEPRFSILNPCGPFSLLNPIGIVEPGASCHLFIAFEPEESKTFFENLEIHTQQATLSLGVKGQGLAPSLTCSVDGVLNMGYVLAKDSTTASFKLHNSSTIQAKYTIKQGSLSVTRYEELQKLPSFIRSDKSTPSFVGPQNYNGQSVFSVSPVVGTIQPNKTEQITVSFSPDHESVHFSDILMVELFGKHIAHSIQLKGASRKHIMYIEGGDPLDDSTESLCTIPATEGDADEPENTLLVTLQCAQTEEELRPAVRELHVGCIRTLLSSAKKNVEFSWDNVQLLQQKGFTIEPVKALVDAGQRKPISINWIPPAGYDPNKPETTTAKLTLKGDITETYQIIFCTQVVSL</sequence>
<dbReference type="Gene3D" id="2.60.40.10">
    <property type="entry name" value="Immunoglobulins"/>
    <property type="match status" value="4"/>
</dbReference>
<dbReference type="InterPro" id="IPR056306">
    <property type="entry name" value="Ig-CFAP74_2nd"/>
</dbReference>
<feature type="domain" description="CFAP74 fourth Ig-like" evidence="10">
    <location>
        <begin position="373"/>
        <end position="467"/>
    </location>
</feature>
<dbReference type="Pfam" id="PF24771">
    <property type="entry name" value="Ig_CFAP74_1st"/>
    <property type="match status" value="1"/>
</dbReference>
<dbReference type="Proteomes" id="UP001162483">
    <property type="component" value="Unassembled WGS sequence"/>
</dbReference>
<feature type="compositionally biased region" description="Polar residues" evidence="6">
    <location>
        <begin position="109"/>
        <end position="126"/>
    </location>
</feature>
<dbReference type="Pfam" id="PF24778">
    <property type="entry name" value="Ig-CFAP74_3rd"/>
    <property type="match status" value="1"/>
</dbReference>
<evidence type="ECO:0000256" key="2">
    <source>
        <dbReference type="ARBA" id="ARBA00004496"/>
    </source>
</evidence>
<accession>A0ABN9H158</accession>
<feature type="domain" description="CFAP74 third Ig-like" evidence="9">
    <location>
        <begin position="255"/>
        <end position="367"/>
    </location>
</feature>
<comment type="subcellular location">
    <subcellularLocation>
        <location evidence="1">Cell projection</location>
        <location evidence="1">Cilium</location>
    </subcellularLocation>
    <subcellularLocation>
        <location evidence="2">Cytoplasm</location>
    </subcellularLocation>
</comment>
<evidence type="ECO:0008006" key="13">
    <source>
        <dbReference type="Google" id="ProtNLM"/>
    </source>
</evidence>
<comment type="caution">
    <text evidence="11">The sequence shown here is derived from an EMBL/GenBank/DDBJ whole genome shotgun (WGS) entry which is preliminary data.</text>
</comment>
<dbReference type="PANTHER" id="PTHR22538:SF0">
    <property type="entry name" value="CILIA- AND FLAGELLA-ASSOCIATED PROTEIN 74"/>
    <property type="match status" value="1"/>
</dbReference>
<feature type="domain" description="CFAP74 second Ig-like" evidence="8">
    <location>
        <begin position="47"/>
        <end position="253"/>
    </location>
</feature>
<dbReference type="Pfam" id="PF22544">
    <property type="entry name" value="HYDIN_VesB_CFA65-like_Ig"/>
    <property type="match status" value="1"/>
</dbReference>
<evidence type="ECO:0000256" key="3">
    <source>
        <dbReference type="ARBA" id="ARBA00022490"/>
    </source>
</evidence>
<dbReference type="Pfam" id="PF24798">
    <property type="entry name" value="Ig-CFAP74_4th"/>
    <property type="match status" value="1"/>
</dbReference>
<evidence type="ECO:0000256" key="1">
    <source>
        <dbReference type="ARBA" id="ARBA00004138"/>
    </source>
</evidence>
<reference evidence="11" key="1">
    <citation type="submission" date="2023-05" db="EMBL/GenBank/DDBJ databases">
        <authorList>
            <person name="Stuckert A."/>
        </authorList>
    </citation>
    <scope>NUCLEOTIDE SEQUENCE</scope>
</reference>
<evidence type="ECO:0000256" key="6">
    <source>
        <dbReference type="SAM" id="MobiDB-lite"/>
    </source>
</evidence>
<evidence type="ECO:0000256" key="5">
    <source>
        <dbReference type="ARBA" id="ARBA00023273"/>
    </source>
</evidence>
<evidence type="ECO:0000256" key="4">
    <source>
        <dbReference type="ARBA" id="ARBA00023069"/>
    </source>
</evidence>
<evidence type="ECO:0000259" key="8">
    <source>
        <dbReference type="Pfam" id="PF24770"/>
    </source>
</evidence>
<dbReference type="InterPro" id="IPR056307">
    <property type="entry name" value="Ig-CFAP74_3rd"/>
</dbReference>
<evidence type="ECO:0000313" key="11">
    <source>
        <dbReference type="EMBL" id="CAI9614070.1"/>
    </source>
</evidence>
<dbReference type="InterPro" id="IPR013783">
    <property type="entry name" value="Ig-like_fold"/>
</dbReference>
<dbReference type="Pfam" id="PF24770">
    <property type="entry name" value="Ig-CFAP74_2"/>
    <property type="match status" value="1"/>
</dbReference>
<keyword evidence="5" id="KW-0966">Cell projection</keyword>